<accession>A0AAN2CB98</accession>
<dbReference type="AlphaFoldDB" id="A0AAN2CB98"/>
<evidence type="ECO:0000313" key="3">
    <source>
        <dbReference type="Proteomes" id="UP001317532"/>
    </source>
</evidence>
<sequence length="155" mass="17420">MPLFRETFTAPEVEEAMERLAPADRDQMFEIGRLGGDHWQRTLVTSRLSFAREDASRAAAAEFAAEGFTVDVTAGEREGAPWALRAEIVIMIPAPNVDALCTFARDAAGRHGGTFEGWDVMLVQSKYGRSVARQLALEEMMTKMRKLMPWRRQKT</sequence>
<organism evidence="2 3">
    <name type="scientific">Vulcanimicrobium alpinum</name>
    <dbReference type="NCBI Taxonomy" id="3016050"/>
    <lineage>
        <taxon>Bacteria</taxon>
        <taxon>Bacillati</taxon>
        <taxon>Vulcanimicrobiota</taxon>
        <taxon>Vulcanimicrobiia</taxon>
        <taxon>Vulcanimicrobiales</taxon>
        <taxon>Vulcanimicrobiaceae</taxon>
        <taxon>Vulcanimicrobium</taxon>
    </lineage>
</organism>
<gene>
    <name evidence="2" type="ORF">WPS_32820</name>
</gene>
<dbReference type="EMBL" id="AP025523">
    <property type="protein sequence ID" value="BDE08006.1"/>
    <property type="molecule type" value="Genomic_DNA"/>
</dbReference>
<evidence type="ECO:0000259" key="1">
    <source>
        <dbReference type="Pfam" id="PF06877"/>
    </source>
</evidence>
<keyword evidence="3" id="KW-1185">Reference proteome</keyword>
<proteinExistence type="predicted"/>
<feature type="domain" description="Regulator of ribonuclease activity B" evidence="1">
    <location>
        <begin position="48"/>
        <end position="120"/>
    </location>
</feature>
<reference evidence="2 3" key="1">
    <citation type="journal article" date="2022" name="ISME Commun">
        <title>Vulcanimicrobium alpinus gen. nov. sp. nov., the first cultivated representative of the candidate phylum 'Eremiobacterota', is a metabolically versatile aerobic anoxygenic phototroph.</title>
        <authorList>
            <person name="Yabe S."/>
            <person name="Muto K."/>
            <person name="Abe K."/>
            <person name="Yokota A."/>
            <person name="Staudigel H."/>
            <person name="Tebo B.M."/>
        </authorList>
    </citation>
    <scope>NUCLEOTIDE SEQUENCE [LARGE SCALE GENOMIC DNA]</scope>
    <source>
        <strain evidence="2 3">WC8-2</strain>
    </source>
</reference>
<dbReference type="InterPro" id="IPR036701">
    <property type="entry name" value="RraB-like_sf"/>
</dbReference>
<dbReference type="InterPro" id="IPR009671">
    <property type="entry name" value="RraB_dom"/>
</dbReference>
<name>A0AAN2CB98_UNVUL</name>
<dbReference type="KEGG" id="vab:WPS_32820"/>
<dbReference type="RefSeq" id="WP_317995560.1">
    <property type="nucleotide sequence ID" value="NZ_AP025523.1"/>
</dbReference>
<evidence type="ECO:0000313" key="2">
    <source>
        <dbReference type="EMBL" id="BDE08006.1"/>
    </source>
</evidence>
<dbReference type="Proteomes" id="UP001317532">
    <property type="component" value="Chromosome"/>
</dbReference>
<protein>
    <recommendedName>
        <fullName evidence="1">Regulator of ribonuclease activity B domain-containing protein</fullName>
    </recommendedName>
</protein>
<dbReference type="SUPFAM" id="SSF89946">
    <property type="entry name" value="Hypothetical protein VC0424"/>
    <property type="match status" value="1"/>
</dbReference>
<dbReference type="Pfam" id="PF06877">
    <property type="entry name" value="RraB"/>
    <property type="match status" value="1"/>
</dbReference>